<feature type="region of interest" description="Disordered" evidence="1">
    <location>
        <begin position="365"/>
        <end position="390"/>
    </location>
</feature>
<proteinExistence type="predicted"/>
<evidence type="ECO:0000313" key="4">
    <source>
        <dbReference type="Proteomes" id="UP000037460"/>
    </source>
</evidence>
<dbReference type="EMBL" id="JWZX01000211">
    <property type="protein sequence ID" value="KOO53478.1"/>
    <property type="molecule type" value="Genomic_DNA"/>
</dbReference>
<evidence type="ECO:0000256" key="1">
    <source>
        <dbReference type="SAM" id="MobiDB-lite"/>
    </source>
</evidence>
<feature type="non-terminal residue" evidence="3">
    <location>
        <position position="1"/>
    </location>
</feature>
<sequence>RFFANPGILATKHAVFASLTLCLCELPAYLGRAQAVEPGTDEIPELRENWLFDAAQCDLLFQGRISKIAWFGPLGSLGLMNLEAAEPFAECPADQLYVVEAVLEQIIPFVKATMIAAGWAAESKGGFTLVALFEKQLAHVKWIRKQGELEIGALLPHAQQNFVEALLACDATHARMLAHPEPAEAKLGWHLAFDGPYDRAIKEKKTGVTPFINIRRAFPGLLPPSAPRSVAGVVLPEPVVAAKVKVGKGKGKGGGGGGGGGKGGKGEGKGEDDDDDKVALKPGSLKGVVSWPDPTHMRLGHTLYDTAAIASHYSLDADHCFPVLLSMKQGNDKHALCAHWGKPGHTSGTSEKHARPKNFDLRYVDKHLATRMDKTEQDDTKGGKKRKKPG</sequence>
<name>A0A0M0LRY1_9EUKA</name>
<gene>
    <name evidence="3" type="ORF">Ctob_014782</name>
</gene>
<feature type="compositionally biased region" description="Basic and acidic residues" evidence="1">
    <location>
        <begin position="365"/>
        <end position="382"/>
    </location>
</feature>
<reference evidence="4" key="1">
    <citation type="journal article" date="2015" name="PLoS Genet.">
        <title>Genome Sequence and Transcriptome Analyses of Chrysochromulina tobin: Metabolic Tools for Enhanced Algal Fitness in the Prominent Order Prymnesiales (Haptophyceae).</title>
        <authorList>
            <person name="Hovde B.T."/>
            <person name="Deodato C.R."/>
            <person name="Hunsperger H.M."/>
            <person name="Ryken S.A."/>
            <person name="Yost W."/>
            <person name="Jha R.K."/>
            <person name="Patterson J."/>
            <person name="Monnat R.J. Jr."/>
            <person name="Barlow S.B."/>
            <person name="Starkenburg S.R."/>
            <person name="Cattolico R.A."/>
        </authorList>
    </citation>
    <scope>NUCLEOTIDE SEQUENCE</scope>
    <source>
        <strain evidence="4">CCMP291</strain>
    </source>
</reference>
<keyword evidence="4" id="KW-1185">Reference proteome</keyword>
<keyword evidence="2" id="KW-0732">Signal</keyword>
<dbReference type="AlphaFoldDB" id="A0A0M0LRY1"/>
<dbReference type="Proteomes" id="UP000037460">
    <property type="component" value="Unassembled WGS sequence"/>
</dbReference>
<accession>A0A0M0LRY1</accession>
<evidence type="ECO:0000256" key="2">
    <source>
        <dbReference type="SAM" id="SignalP"/>
    </source>
</evidence>
<feature type="signal peptide" evidence="2">
    <location>
        <begin position="1"/>
        <end position="35"/>
    </location>
</feature>
<organism evidence="3 4">
    <name type="scientific">Chrysochromulina tobinii</name>
    <dbReference type="NCBI Taxonomy" id="1460289"/>
    <lineage>
        <taxon>Eukaryota</taxon>
        <taxon>Haptista</taxon>
        <taxon>Haptophyta</taxon>
        <taxon>Prymnesiophyceae</taxon>
        <taxon>Prymnesiales</taxon>
        <taxon>Chrysochromulinaceae</taxon>
        <taxon>Chrysochromulina</taxon>
    </lineage>
</organism>
<feature type="compositionally biased region" description="Gly residues" evidence="1">
    <location>
        <begin position="252"/>
        <end position="263"/>
    </location>
</feature>
<feature type="chain" id="PRO_5005603533" evidence="2">
    <location>
        <begin position="36"/>
        <end position="390"/>
    </location>
</feature>
<feature type="region of interest" description="Disordered" evidence="1">
    <location>
        <begin position="246"/>
        <end position="281"/>
    </location>
</feature>
<evidence type="ECO:0000313" key="3">
    <source>
        <dbReference type="EMBL" id="KOO53478.1"/>
    </source>
</evidence>
<comment type="caution">
    <text evidence="3">The sequence shown here is derived from an EMBL/GenBank/DDBJ whole genome shotgun (WGS) entry which is preliminary data.</text>
</comment>
<protein>
    <submittedName>
        <fullName evidence="3">Uncharacterized protein</fullName>
    </submittedName>
</protein>